<evidence type="ECO:0000313" key="8">
    <source>
        <dbReference type="Proteomes" id="UP000297447"/>
    </source>
</evidence>
<dbReference type="EMBL" id="SOHE01000046">
    <property type="protein sequence ID" value="TFD49848.1"/>
    <property type="molecule type" value="Genomic_DNA"/>
</dbReference>
<evidence type="ECO:0000313" key="7">
    <source>
        <dbReference type="EMBL" id="TFD49848.1"/>
    </source>
</evidence>
<dbReference type="Proteomes" id="UP000297447">
    <property type="component" value="Unassembled WGS sequence"/>
</dbReference>
<dbReference type="InterPro" id="IPR036852">
    <property type="entry name" value="Peptidase_S8/S53_dom_sf"/>
</dbReference>
<reference evidence="7 8" key="1">
    <citation type="submission" date="2019-03" db="EMBL/GenBank/DDBJ databases">
        <title>Genomics of glacier-inhabiting Cryobacterium strains.</title>
        <authorList>
            <person name="Liu Q."/>
            <person name="Xin Y.-H."/>
        </authorList>
    </citation>
    <scope>NUCLEOTIDE SEQUENCE [LARGE SCALE GENOMIC DNA]</scope>
    <source>
        <strain evidence="7 8">Hh14</strain>
    </source>
</reference>
<comment type="caution">
    <text evidence="7">The sequence shown here is derived from an EMBL/GenBank/DDBJ whole genome shotgun (WGS) entry which is preliminary data.</text>
</comment>
<comment type="similarity">
    <text evidence="1 5">Belongs to the peptidase S8 family.</text>
</comment>
<dbReference type="PANTHER" id="PTHR43806">
    <property type="entry name" value="PEPTIDASE S8"/>
    <property type="match status" value="1"/>
</dbReference>
<evidence type="ECO:0000256" key="3">
    <source>
        <dbReference type="ARBA" id="ARBA00022801"/>
    </source>
</evidence>
<dbReference type="SUPFAM" id="SSF52743">
    <property type="entry name" value="Subtilisin-like"/>
    <property type="match status" value="1"/>
</dbReference>
<dbReference type="InterPro" id="IPR000209">
    <property type="entry name" value="Peptidase_S8/S53_dom"/>
</dbReference>
<dbReference type="GO" id="GO:0004252">
    <property type="term" value="F:serine-type endopeptidase activity"/>
    <property type="evidence" value="ECO:0007669"/>
    <property type="project" value="InterPro"/>
</dbReference>
<evidence type="ECO:0000259" key="6">
    <source>
        <dbReference type="Pfam" id="PF00082"/>
    </source>
</evidence>
<evidence type="ECO:0000256" key="2">
    <source>
        <dbReference type="ARBA" id="ARBA00022670"/>
    </source>
</evidence>
<evidence type="ECO:0000256" key="1">
    <source>
        <dbReference type="ARBA" id="ARBA00011073"/>
    </source>
</evidence>
<dbReference type="AlphaFoldDB" id="A0A4R9A0Z8"/>
<dbReference type="InterPro" id="IPR050131">
    <property type="entry name" value="Peptidase_S8_subtilisin-like"/>
</dbReference>
<dbReference type="PROSITE" id="PS51892">
    <property type="entry name" value="SUBTILASE"/>
    <property type="match status" value="1"/>
</dbReference>
<gene>
    <name evidence="7" type="ORF">E3T55_10490</name>
</gene>
<evidence type="ECO:0000256" key="5">
    <source>
        <dbReference type="PROSITE-ProRule" id="PRU01240"/>
    </source>
</evidence>
<organism evidence="7 8">
    <name type="scientific">Cryobacterium frigoriphilum</name>
    <dbReference type="NCBI Taxonomy" id="1259150"/>
    <lineage>
        <taxon>Bacteria</taxon>
        <taxon>Bacillati</taxon>
        <taxon>Actinomycetota</taxon>
        <taxon>Actinomycetes</taxon>
        <taxon>Micrococcales</taxon>
        <taxon>Microbacteriaceae</taxon>
        <taxon>Cryobacterium</taxon>
    </lineage>
</organism>
<dbReference type="InterPro" id="IPR015500">
    <property type="entry name" value="Peptidase_S8_subtilisin-rel"/>
</dbReference>
<name>A0A4R9A0Z8_9MICO</name>
<feature type="domain" description="Peptidase S8/S53" evidence="6">
    <location>
        <begin position="11"/>
        <end position="202"/>
    </location>
</feature>
<dbReference type="GO" id="GO:0006508">
    <property type="term" value="P:proteolysis"/>
    <property type="evidence" value="ECO:0007669"/>
    <property type="project" value="UniProtKB-KW"/>
</dbReference>
<dbReference type="Pfam" id="PF00082">
    <property type="entry name" value="Peptidase_S8"/>
    <property type="match status" value="1"/>
</dbReference>
<evidence type="ECO:0000256" key="4">
    <source>
        <dbReference type="ARBA" id="ARBA00022825"/>
    </source>
</evidence>
<keyword evidence="3" id="KW-0378">Hydrolase</keyword>
<protein>
    <recommendedName>
        <fullName evidence="6">Peptidase S8/S53 domain-containing protein</fullName>
    </recommendedName>
</protein>
<dbReference type="Gene3D" id="3.40.50.200">
    <property type="entry name" value="Peptidase S8/S53 domain"/>
    <property type="match status" value="1"/>
</dbReference>
<sequence length="231" mass="24141">MPAHNTVSIQKSVKIAIVDSGLNDGSADFSCFDVVDSDDDVQGHGTIVASVAVGLVDDECPLWADKVSIITYSVFGDETASPNEMATAIHTAIEDKVDLINISIAIGTDVKALRVAVRRAIDSGIIVIAASGNNLGMRAGYPARYPDVISVGSLDTEGRPSSFSAIADVDYFIVGTDVPSVDRAGIQQFSTGTSIAAANTSNQVLKALLGVVKLDSTLAELIADQRKQSTR</sequence>
<comment type="caution">
    <text evidence="5">Lacks conserved residue(s) required for the propagation of feature annotation.</text>
</comment>
<accession>A0A4R9A0Z8</accession>
<proteinExistence type="inferred from homology"/>
<dbReference type="OrthoDB" id="9798386at2"/>
<dbReference type="PRINTS" id="PR00723">
    <property type="entry name" value="SUBTILISIN"/>
</dbReference>
<dbReference type="PANTHER" id="PTHR43806:SF11">
    <property type="entry name" value="CEREVISIN-RELATED"/>
    <property type="match status" value="1"/>
</dbReference>
<keyword evidence="8" id="KW-1185">Reference proteome</keyword>
<keyword evidence="2" id="KW-0645">Protease</keyword>
<keyword evidence="4" id="KW-0720">Serine protease</keyword>